<accession>A0A0K2U9R6</accession>
<dbReference type="EMBL" id="HACA01017607">
    <property type="protein sequence ID" value="CDW34968.1"/>
    <property type="molecule type" value="Transcribed_RNA"/>
</dbReference>
<organism evidence="1">
    <name type="scientific">Lepeophtheirus salmonis</name>
    <name type="common">Salmon louse</name>
    <name type="synonym">Caligus salmonis</name>
    <dbReference type="NCBI Taxonomy" id="72036"/>
    <lineage>
        <taxon>Eukaryota</taxon>
        <taxon>Metazoa</taxon>
        <taxon>Ecdysozoa</taxon>
        <taxon>Arthropoda</taxon>
        <taxon>Crustacea</taxon>
        <taxon>Multicrustacea</taxon>
        <taxon>Hexanauplia</taxon>
        <taxon>Copepoda</taxon>
        <taxon>Siphonostomatoida</taxon>
        <taxon>Caligidae</taxon>
        <taxon>Lepeophtheirus</taxon>
    </lineage>
</organism>
<protein>
    <submittedName>
        <fullName evidence="1">Uncharacterized protein</fullName>
    </submittedName>
</protein>
<evidence type="ECO:0000313" key="1">
    <source>
        <dbReference type="EMBL" id="CDW34968.1"/>
    </source>
</evidence>
<sequence>MKDNTKLNVIFILT</sequence>
<reference evidence="1" key="1">
    <citation type="submission" date="2014-05" db="EMBL/GenBank/DDBJ databases">
        <authorList>
            <person name="Chronopoulou M."/>
        </authorList>
    </citation>
    <scope>NUCLEOTIDE SEQUENCE</scope>
    <source>
        <tissue evidence="1">Whole organism</tissue>
    </source>
</reference>
<proteinExistence type="predicted"/>
<name>A0A0K2U9R6_LEPSM</name>